<dbReference type="STRING" id="43989.cce_4876"/>
<dbReference type="RefSeq" id="WP_009546364.1">
    <property type="nucleotide sequence ID" value="NC_010547.1"/>
</dbReference>
<dbReference type="AlphaFoldDB" id="B1X262"/>
<dbReference type="Proteomes" id="UP000001203">
    <property type="component" value="Chromosome linear"/>
</dbReference>
<dbReference type="EMBL" id="CP000807">
    <property type="protein sequence ID" value="ACB54223.1"/>
    <property type="molecule type" value="Genomic_DNA"/>
</dbReference>
<dbReference type="OrthoDB" id="582135at2"/>
<dbReference type="eggNOG" id="ENOG5030QS5">
    <property type="taxonomic scope" value="Bacteria"/>
</dbReference>
<reference evidence="1 2" key="1">
    <citation type="journal article" date="2008" name="Proc. Natl. Acad. Sci. U.S.A.">
        <title>The genome of Cyanothece 51142, a unicellular diazotrophic cyanobacterium important in the marine nitrogen cycle.</title>
        <authorList>
            <person name="Welsh E.A."/>
            <person name="Liberton M."/>
            <person name="Stoeckel J."/>
            <person name="Loh T."/>
            <person name="Elvitigala T."/>
            <person name="Wang C."/>
            <person name="Wollam A."/>
            <person name="Fulton R.S."/>
            <person name="Clifton S.W."/>
            <person name="Jacobs J.M."/>
            <person name="Aurora R."/>
            <person name="Ghosh B.K."/>
            <person name="Sherman L.A."/>
            <person name="Smith R.D."/>
            <person name="Wilson R.K."/>
            <person name="Pakrasi H.B."/>
        </authorList>
    </citation>
    <scope>NUCLEOTIDE SEQUENCE [LARGE SCALE GENOMIC DNA]</scope>
    <source>
        <strain evidence="2">ATCC 51142 / BH68</strain>
    </source>
</reference>
<sequence length="138" mass="15922">MPREVIHDVDRPDINGVKPKMQAIADSLRESLPPLPFSSLKCDDNLMSSIHLKASFNDRAEWSHGIFENSLYFMVSIHPQKGKRYYQEGEKISIEINNKSYKIPTKFRKYTGTPEKAIAKIVEWIEKAKSELEQKNQG</sequence>
<gene>
    <name evidence="1" type="ordered locus">cce_4876</name>
</gene>
<proteinExistence type="predicted"/>
<accession>B1X262</accession>
<dbReference type="KEGG" id="cyt:cce_4876"/>
<organism evidence="1 2">
    <name type="scientific">Crocosphaera subtropica (strain ATCC 51142 / BH68)</name>
    <name type="common">Cyanothece sp. (strain ATCC 51142)</name>
    <dbReference type="NCBI Taxonomy" id="43989"/>
    <lineage>
        <taxon>Bacteria</taxon>
        <taxon>Bacillati</taxon>
        <taxon>Cyanobacteriota</taxon>
        <taxon>Cyanophyceae</taxon>
        <taxon>Oscillatoriophycideae</taxon>
        <taxon>Chroococcales</taxon>
        <taxon>Aphanothecaceae</taxon>
        <taxon>Crocosphaera</taxon>
        <taxon>Crocosphaera subtropica</taxon>
    </lineage>
</organism>
<dbReference type="HOGENOM" id="CLU_1851820_0_0_3"/>
<evidence type="ECO:0000313" key="1">
    <source>
        <dbReference type="EMBL" id="ACB54223.1"/>
    </source>
</evidence>
<keyword evidence="2" id="KW-1185">Reference proteome</keyword>
<evidence type="ECO:0000313" key="2">
    <source>
        <dbReference type="Proteomes" id="UP000001203"/>
    </source>
</evidence>
<name>B1X262_CROS5</name>
<protein>
    <submittedName>
        <fullName evidence="1">Uncharacterized protein</fullName>
    </submittedName>
</protein>